<gene>
    <name evidence="1" type="ORF">CEXT_665951</name>
</gene>
<accession>A0AAV4VAJ3</accession>
<keyword evidence="2" id="KW-1185">Reference proteome</keyword>
<evidence type="ECO:0000313" key="2">
    <source>
        <dbReference type="Proteomes" id="UP001054945"/>
    </source>
</evidence>
<feature type="non-terminal residue" evidence="1">
    <location>
        <position position="115"/>
    </location>
</feature>
<evidence type="ECO:0000313" key="1">
    <source>
        <dbReference type="EMBL" id="GIY67073.1"/>
    </source>
</evidence>
<reference evidence="1 2" key="1">
    <citation type="submission" date="2021-06" db="EMBL/GenBank/DDBJ databases">
        <title>Caerostris extrusa draft genome.</title>
        <authorList>
            <person name="Kono N."/>
            <person name="Arakawa K."/>
        </authorList>
    </citation>
    <scope>NUCLEOTIDE SEQUENCE [LARGE SCALE GENOMIC DNA]</scope>
</reference>
<protein>
    <submittedName>
        <fullName evidence="1">Uncharacterized protein</fullName>
    </submittedName>
</protein>
<dbReference type="AlphaFoldDB" id="A0AAV4VAJ3"/>
<dbReference type="Proteomes" id="UP001054945">
    <property type="component" value="Unassembled WGS sequence"/>
</dbReference>
<name>A0AAV4VAJ3_CAEEX</name>
<comment type="caution">
    <text evidence="1">The sequence shown here is derived from an EMBL/GenBank/DDBJ whole genome shotgun (WGS) entry which is preliminary data.</text>
</comment>
<proteinExistence type="predicted"/>
<dbReference type="EMBL" id="BPLR01014197">
    <property type="protein sequence ID" value="GIY67073.1"/>
    <property type="molecule type" value="Genomic_DNA"/>
</dbReference>
<sequence length="115" mass="13543">MQKHSKVKPKHSSNSVDTQNNLNYFFGLEQAENEFNFPAEDCLHCSPIAFYCSVIWSMRATRSRKWVLFEEGILEKNGHIVAYIIGDAEKELFKDLEKEKKKERKSVEEQFLVWV</sequence>
<organism evidence="1 2">
    <name type="scientific">Caerostris extrusa</name>
    <name type="common">Bark spider</name>
    <name type="synonym">Caerostris bankana</name>
    <dbReference type="NCBI Taxonomy" id="172846"/>
    <lineage>
        <taxon>Eukaryota</taxon>
        <taxon>Metazoa</taxon>
        <taxon>Ecdysozoa</taxon>
        <taxon>Arthropoda</taxon>
        <taxon>Chelicerata</taxon>
        <taxon>Arachnida</taxon>
        <taxon>Araneae</taxon>
        <taxon>Araneomorphae</taxon>
        <taxon>Entelegynae</taxon>
        <taxon>Araneoidea</taxon>
        <taxon>Araneidae</taxon>
        <taxon>Caerostris</taxon>
    </lineage>
</organism>